<reference evidence="4" key="1">
    <citation type="submission" date="2016-11" db="EMBL/GenBank/DDBJ databases">
        <authorList>
            <person name="Varghese N."/>
            <person name="Submissions S."/>
        </authorList>
    </citation>
    <scope>NUCLEOTIDE SEQUENCE [LARGE SCALE GENOMIC DNA]</scope>
    <source>
        <strain evidence="4">DSM 10124</strain>
    </source>
</reference>
<keyword evidence="4" id="KW-1185">Reference proteome</keyword>
<keyword evidence="2" id="KW-1133">Transmembrane helix</keyword>
<feature type="transmembrane region" description="Helical" evidence="2">
    <location>
        <begin position="12"/>
        <end position="31"/>
    </location>
</feature>
<name>A0A1M4WYE4_9CLOT</name>
<gene>
    <name evidence="3" type="ORF">SAMN02746091_01276</name>
</gene>
<evidence type="ECO:0000256" key="2">
    <source>
        <dbReference type="SAM" id="Phobius"/>
    </source>
</evidence>
<feature type="region of interest" description="Disordered" evidence="1">
    <location>
        <begin position="113"/>
        <end position="152"/>
    </location>
</feature>
<dbReference type="Proteomes" id="UP000184423">
    <property type="component" value="Unassembled WGS sequence"/>
</dbReference>
<dbReference type="EMBL" id="FQVG01000020">
    <property type="protein sequence ID" value="SHE86311.1"/>
    <property type="molecule type" value="Genomic_DNA"/>
</dbReference>
<accession>A0A1M4WYE4</accession>
<protein>
    <submittedName>
        <fullName evidence="3">Stage II sporulation protein P</fullName>
    </submittedName>
</protein>
<sequence length="357" mass="40988">MKKRYEEIILNIIYILILIWLLLSIVSPIMMAKNLYSSSFYISTISKSNGIMDFVYRNIEDEDKVSILPLILKHLVGVDIEDPTSYFENQVPLIGYIDISNLITNNDNPVNIVADNDKKNQKENDIETDEPKEPTKKDDDSIPVVKPNDKDDVEKKKIDREKPLVLIFHTHTTESFNPNNLKDRNFTTDYNLNIVKVGEELKRELEEKYGIAVVHDITIHDLPTREKGYEKSRPTVSSYLKKYPSLKIIIDLHRDATTSASKTTVIINGERYARLMFVVGGKNKNYKANYEKAEKLNTIINNMYPNLSRGIVKQNAKYNQDLSDKMILLEVGSNLNSLDEAIRTSKIIAKSIAIYLK</sequence>
<organism evidence="3 4">
    <name type="scientific">Caloramator proteoclasticus DSM 10124</name>
    <dbReference type="NCBI Taxonomy" id="1121262"/>
    <lineage>
        <taxon>Bacteria</taxon>
        <taxon>Bacillati</taxon>
        <taxon>Bacillota</taxon>
        <taxon>Clostridia</taxon>
        <taxon>Eubacteriales</taxon>
        <taxon>Clostridiaceae</taxon>
        <taxon>Caloramator</taxon>
    </lineage>
</organism>
<evidence type="ECO:0000313" key="3">
    <source>
        <dbReference type="EMBL" id="SHE86311.1"/>
    </source>
</evidence>
<keyword evidence="2" id="KW-0472">Membrane</keyword>
<dbReference type="InterPro" id="IPR010897">
    <property type="entry name" value="Spore_II_P"/>
</dbReference>
<dbReference type="Pfam" id="PF07454">
    <property type="entry name" value="SpoIIP"/>
    <property type="match status" value="1"/>
</dbReference>
<proteinExistence type="predicted"/>
<dbReference type="NCBIfam" id="TIGR02867">
    <property type="entry name" value="spore_II_P"/>
    <property type="match status" value="1"/>
</dbReference>
<evidence type="ECO:0000256" key="1">
    <source>
        <dbReference type="SAM" id="MobiDB-lite"/>
    </source>
</evidence>
<feature type="compositionally biased region" description="Basic and acidic residues" evidence="1">
    <location>
        <begin position="115"/>
        <end position="140"/>
    </location>
</feature>
<evidence type="ECO:0000313" key="4">
    <source>
        <dbReference type="Proteomes" id="UP000184423"/>
    </source>
</evidence>
<keyword evidence="2" id="KW-0812">Transmembrane</keyword>
<dbReference type="AlphaFoldDB" id="A0A1M4WYE4"/>
<dbReference type="RefSeq" id="WP_073248489.1">
    <property type="nucleotide sequence ID" value="NZ_FQVG01000020.1"/>
</dbReference>